<dbReference type="InterPro" id="IPR038670">
    <property type="entry name" value="HslJ-like_sf"/>
</dbReference>
<dbReference type="AlphaFoldDB" id="A0A1C4G2Z6"/>
<dbReference type="Gene3D" id="2.40.128.270">
    <property type="match status" value="1"/>
</dbReference>
<dbReference type="STRING" id="1335309.GA0116948_1212"/>
<evidence type="ECO:0000259" key="2">
    <source>
        <dbReference type="Pfam" id="PF03724"/>
    </source>
</evidence>
<keyword evidence="1" id="KW-0732">Signal</keyword>
<organism evidence="3 4">
    <name type="scientific">Chitinophaga costaii</name>
    <dbReference type="NCBI Taxonomy" id="1335309"/>
    <lineage>
        <taxon>Bacteria</taxon>
        <taxon>Pseudomonadati</taxon>
        <taxon>Bacteroidota</taxon>
        <taxon>Chitinophagia</taxon>
        <taxon>Chitinophagales</taxon>
        <taxon>Chitinophagaceae</taxon>
        <taxon>Chitinophaga</taxon>
    </lineage>
</organism>
<name>A0A1C4G2Z6_9BACT</name>
<accession>A0A1C4G2Z6</accession>
<reference evidence="3 4" key="1">
    <citation type="submission" date="2016-08" db="EMBL/GenBank/DDBJ databases">
        <authorList>
            <person name="Seilhamer J.J."/>
        </authorList>
    </citation>
    <scope>NUCLEOTIDE SEQUENCE [LARGE SCALE GENOMIC DNA]</scope>
    <source>
        <strain evidence="3 4">A37T2</strain>
    </source>
</reference>
<dbReference type="InterPro" id="IPR005184">
    <property type="entry name" value="DUF306_Meta_HslJ"/>
</dbReference>
<dbReference type="Pfam" id="PF03724">
    <property type="entry name" value="META"/>
    <property type="match status" value="1"/>
</dbReference>
<dbReference type="InterPro" id="IPR053147">
    <property type="entry name" value="Hsp_HslJ-like"/>
</dbReference>
<evidence type="ECO:0000313" key="3">
    <source>
        <dbReference type="EMBL" id="SCC62560.1"/>
    </source>
</evidence>
<keyword evidence="4" id="KW-1185">Reference proteome</keyword>
<proteinExistence type="predicted"/>
<sequence length="150" mass="15974">MKSTFLIGCLLLASWFGPACSSSKPFTATKASRATSANPSLLYGTDWKLVSLQGEAIDTAGLRKRPGLRFDKAEHRVSGNGGCNSIGGSFTVTGDKLHFSPMISTKMACPAMDVENKFLQALAQVTRFDVSEGRLELLNEQGSLAILGSN</sequence>
<dbReference type="Proteomes" id="UP000242818">
    <property type="component" value="Unassembled WGS sequence"/>
</dbReference>
<dbReference type="EMBL" id="FMAR01000021">
    <property type="protein sequence ID" value="SCC62560.1"/>
    <property type="molecule type" value="Genomic_DNA"/>
</dbReference>
<feature type="chain" id="PRO_5008692355" evidence="1">
    <location>
        <begin position="22"/>
        <end position="150"/>
    </location>
</feature>
<dbReference type="RefSeq" id="WP_165798517.1">
    <property type="nucleotide sequence ID" value="NZ_FMAR01000021.1"/>
</dbReference>
<dbReference type="PANTHER" id="PTHR35535:SF2">
    <property type="entry name" value="DUF306 DOMAIN-CONTAINING PROTEIN"/>
    <property type="match status" value="1"/>
</dbReference>
<protein>
    <submittedName>
        <fullName evidence="3">Heat shock protein HslJ</fullName>
    </submittedName>
</protein>
<dbReference type="PANTHER" id="PTHR35535">
    <property type="entry name" value="HEAT SHOCK PROTEIN HSLJ"/>
    <property type="match status" value="1"/>
</dbReference>
<keyword evidence="3" id="KW-0346">Stress response</keyword>
<evidence type="ECO:0000256" key="1">
    <source>
        <dbReference type="SAM" id="SignalP"/>
    </source>
</evidence>
<feature type="signal peptide" evidence="1">
    <location>
        <begin position="1"/>
        <end position="21"/>
    </location>
</feature>
<evidence type="ECO:0000313" key="4">
    <source>
        <dbReference type="Proteomes" id="UP000242818"/>
    </source>
</evidence>
<feature type="domain" description="DUF306" evidence="2">
    <location>
        <begin position="42"/>
        <end position="142"/>
    </location>
</feature>
<gene>
    <name evidence="3" type="ORF">GA0116948_1212</name>
</gene>